<evidence type="ECO:0000256" key="6">
    <source>
        <dbReference type="ARBA" id="ARBA00023136"/>
    </source>
</evidence>
<dbReference type="OrthoDB" id="1388414at2759"/>
<feature type="transmembrane region" description="Helical" evidence="10">
    <location>
        <begin position="358"/>
        <end position="382"/>
    </location>
</feature>
<evidence type="ECO:0000256" key="1">
    <source>
        <dbReference type="ARBA" id="ARBA00004141"/>
    </source>
</evidence>
<accession>A0A6I9R252</accession>
<comment type="function">
    <text evidence="8">May be involved in modulation of pathogen defense and leaf cell death.</text>
</comment>
<name>A0A6I9R252_ELAGV</name>
<evidence type="ECO:0000313" key="11">
    <source>
        <dbReference type="Proteomes" id="UP000504607"/>
    </source>
</evidence>
<evidence type="ECO:0000256" key="5">
    <source>
        <dbReference type="ARBA" id="ARBA00022989"/>
    </source>
</evidence>
<dbReference type="InterPro" id="IPR004326">
    <property type="entry name" value="Mlo"/>
</dbReference>
<keyword evidence="8" id="KW-0112">Calmodulin-binding</keyword>
<dbReference type="GO" id="GO:0006952">
    <property type="term" value="P:defense response"/>
    <property type="evidence" value="ECO:0007669"/>
    <property type="project" value="UniProtKB-KW"/>
</dbReference>
<evidence type="ECO:0000256" key="9">
    <source>
        <dbReference type="SAM" id="MobiDB-lite"/>
    </source>
</evidence>
<dbReference type="AlphaFoldDB" id="A0A6I9R252"/>
<keyword evidence="6 8" id="KW-0472">Membrane</keyword>
<feature type="transmembrane region" description="Helical" evidence="10">
    <location>
        <begin position="274"/>
        <end position="293"/>
    </location>
</feature>
<feature type="region of interest" description="Disordered" evidence="9">
    <location>
        <begin position="512"/>
        <end position="546"/>
    </location>
</feature>
<comment type="subcellular location">
    <subcellularLocation>
        <location evidence="1 8">Membrane</location>
        <topology evidence="1 8">Multi-pass membrane protein</topology>
    </subcellularLocation>
</comment>
<feature type="transmembrane region" description="Helical" evidence="10">
    <location>
        <begin position="152"/>
        <end position="173"/>
    </location>
</feature>
<dbReference type="PANTHER" id="PTHR31942:SF82">
    <property type="entry name" value="MLO PROTEIN HOMOLOG 1"/>
    <property type="match status" value="1"/>
</dbReference>
<dbReference type="Proteomes" id="UP000504607">
    <property type="component" value="Chromosome 4"/>
</dbReference>
<dbReference type="PANTHER" id="PTHR31942">
    <property type="entry name" value="MLO-LIKE PROTEIN 1"/>
    <property type="match status" value="1"/>
</dbReference>
<proteinExistence type="inferred from homology"/>
<sequence>MAGGSSGDLSLEVTPTWAVALVCAIMVIISVMIEHGIHKLGKWFQTRQKKAMNEALEKIKAELMLLGFISLLLTIGQTTISKICIPAKAGDIMLPCKKAHDVEKEDSDSQRRLLWHQEKVVWHRILAGSTVDNCSKYKDKVPLISQSGIHQLHIFIFVLAVFHVLYSVLTMALGKAKMKKWKTWEAETASLEYQFSNDPSRFRFTHQTSFVKRHVGLSSTPGIRWIVAFFRQFFRSVTKVDYLTMRHGFINAHLSPNSKFDFHKYIKRSLEDDFKVVVGISFPLWFLAIVMLLLDVYGWYTLVWISFVPLIILLIVGMKLEIVIMEMAHEIQNRTSVVKGAPIIEPSNKFFWFNRPQWILFLIHLTLFENAFQMAHFLWSVYSFGLKSCIHENLAFTVAKVIMGLALQFLCSYITFPLYALVTQMGSHMKKAIFEEQTAKALIRWRRAAKERKKLRGANSDAGYMSGENTPSRGSSPMHLLHKYKLNSVDVESVPSSPRFYHSDYENSEMEAPPFVNHGYSEPRRPITMGKNPDAGNSDFSFGAPQ</sequence>
<gene>
    <name evidence="12" type="primary">LOC105042741</name>
    <name evidence="8" type="synonym">MLO</name>
</gene>
<keyword evidence="3 8" id="KW-0812">Transmembrane</keyword>
<reference evidence="12" key="1">
    <citation type="submission" date="2025-08" db="UniProtKB">
        <authorList>
            <consortium name="RefSeq"/>
        </authorList>
    </citation>
    <scope>IDENTIFICATION</scope>
</reference>
<evidence type="ECO:0000256" key="2">
    <source>
        <dbReference type="ARBA" id="ARBA00006574"/>
    </source>
</evidence>
<evidence type="ECO:0000256" key="10">
    <source>
        <dbReference type="SAM" id="Phobius"/>
    </source>
</evidence>
<evidence type="ECO:0000313" key="12">
    <source>
        <dbReference type="RefSeq" id="XP_010918343.1"/>
    </source>
</evidence>
<dbReference type="RefSeq" id="XP_010918343.1">
    <property type="nucleotide sequence ID" value="XM_010920041.3"/>
</dbReference>
<keyword evidence="5 8" id="KW-1133">Transmembrane helix</keyword>
<evidence type="ECO:0000256" key="3">
    <source>
        <dbReference type="ARBA" id="ARBA00022692"/>
    </source>
</evidence>
<keyword evidence="11" id="KW-1185">Reference proteome</keyword>
<dbReference type="InParanoid" id="A0A6I9R252"/>
<feature type="transmembrane region" description="Helical" evidence="10">
    <location>
        <begin position="59"/>
        <end position="80"/>
    </location>
</feature>
<feature type="transmembrane region" description="Helical" evidence="10">
    <location>
        <begin position="299"/>
        <end position="317"/>
    </location>
</feature>
<dbReference type="GO" id="GO:0016020">
    <property type="term" value="C:membrane"/>
    <property type="evidence" value="ECO:0007669"/>
    <property type="project" value="UniProtKB-SubCell"/>
</dbReference>
<dbReference type="GO" id="GO:0005516">
    <property type="term" value="F:calmodulin binding"/>
    <property type="evidence" value="ECO:0007669"/>
    <property type="project" value="UniProtKB-KW"/>
</dbReference>
<keyword evidence="4 8" id="KW-0611">Plant defense</keyword>
<feature type="region of interest" description="Disordered" evidence="9">
    <location>
        <begin position="457"/>
        <end position="477"/>
    </location>
</feature>
<keyword evidence="7 8" id="KW-0568">Pathogenesis-related protein</keyword>
<protein>
    <recommendedName>
        <fullName evidence="8">MLO-like protein</fullName>
    </recommendedName>
</protein>
<evidence type="ECO:0000256" key="4">
    <source>
        <dbReference type="ARBA" id="ARBA00022821"/>
    </source>
</evidence>
<evidence type="ECO:0000256" key="8">
    <source>
        <dbReference type="RuleBase" id="RU280816"/>
    </source>
</evidence>
<comment type="domain">
    <text evidence="8">The C-terminus contains a calmodulin-binding domain, which binds calmodulin in a calcium-dependent fashion.</text>
</comment>
<organism evidence="11 12">
    <name type="scientific">Elaeis guineensis var. tenera</name>
    <name type="common">Oil palm</name>
    <dbReference type="NCBI Taxonomy" id="51953"/>
    <lineage>
        <taxon>Eukaryota</taxon>
        <taxon>Viridiplantae</taxon>
        <taxon>Streptophyta</taxon>
        <taxon>Embryophyta</taxon>
        <taxon>Tracheophyta</taxon>
        <taxon>Spermatophyta</taxon>
        <taxon>Magnoliopsida</taxon>
        <taxon>Liliopsida</taxon>
        <taxon>Arecaceae</taxon>
        <taxon>Arecoideae</taxon>
        <taxon>Cocoseae</taxon>
        <taxon>Elaeidinae</taxon>
        <taxon>Elaeis</taxon>
    </lineage>
</organism>
<feature type="transmembrane region" description="Helical" evidence="10">
    <location>
        <begin position="402"/>
        <end position="422"/>
    </location>
</feature>
<dbReference type="FunCoup" id="A0A6I9R252">
    <property type="interactions" value="475"/>
</dbReference>
<evidence type="ECO:0000256" key="7">
    <source>
        <dbReference type="ARBA" id="ARBA00023265"/>
    </source>
</evidence>
<dbReference type="Pfam" id="PF03094">
    <property type="entry name" value="Mlo"/>
    <property type="match status" value="1"/>
</dbReference>
<feature type="transmembrane region" description="Helical" evidence="10">
    <location>
        <begin position="17"/>
        <end position="38"/>
    </location>
</feature>
<comment type="similarity">
    <text evidence="2 8">Belongs to the MLO family.</text>
</comment>